<dbReference type="InterPro" id="IPR036844">
    <property type="entry name" value="Hint_dom_sf"/>
</dbReference>
<dbReference type="InterPro" id="IPR004860">
    <property type="entry name" value="LAGLIDADG_dom"/>
</dbReference>
<feature type="region of interest" description="Disordered" evidence="3">
    <location>
        <begin position="1847"/>
        <end position="1878"/>
    </location>
</feature>
<dbReference type="InterPro" id="IPR025915">
    <property type="entry name" value="Phage_gp49_66"/>
</dbReference>
<dbReference type="Gene3D" id="3.40.50.300">
    <property type="entry name" value="P-loop containing nucleotide triphosphate hydrolases"/>
    <property type="match status" value="1"/>
</dbReference>
<organism evidence="5 6">
    <name type="scientific">Arabidopsis thaliana</name>
    <name type="common">Mouse-ear cress</name>
    <dbReference type="NCBI Taxonomy" id="3702"/>
    <lineage>
        <taxon>Eukaryota</taxon>
        <taxon>Viridiplantae</taxon>
        <taxon>Streptophyta</taxon>
        <taxon>Embryophyta</taxon>
        <taxon>Tracheophyta</taxon>
        <taxon>Spermatophyta</taxon>
        <taxon>Magnoliopsida</taxon>
        <taxon>eudicotyledons</taxon>
        <taxon>Gunneridae</taxon>
        <taxon>Pentapetalae</taxon>
        <taxon>rosids</taxon>
        <taxon>malvids</taxon>
        <taxon>Brassicales</taxon>
        <taxon>Brassicaceae</taxon>
        <taxon>Camelineae</taxon>
        <taxon>Arabidopsis</taxon>
    </lineage>
</organism>
<name>A0A178U857_ARATH</name>
<comment type="caution">
    <text evidence="5">The sequence shown here is derived from an EMBL/GenBank/DDBJ whole genome shotgun (WGS) entry which is preliminary data.</text>
</comment>
<keyword evidence="1" id="KW-0068">Autocatalytic cleavage</keyword>
<dbReference type="Pfam" id="PF14890">
    <property type="entry name" value="Intein_splicing"/>
    <property type="match status" value="1"/>
</dbReference>
<evidence type="ECO:0000313" key="5">
    <source>
        <dbReference type="EMBL" id="OAO89282.1"/>
    </source>
</evidence>
<dbReference type="Gene3D" id="3.30.420.240">
    <property type="match status" value="1"/>
</dbReference>
<reference evidence="6" key="1">
    <citation type="journal article" date="2016" name="Proc. Natl. Acad. Sci. U.S.A.">
        <title>Chromosome-level assembly of Arabidopsis thaliana Ler reveals the extent of translocation and inversion polymorphisms.</title>
        <authorList>
            <person name="Zapata L."/>
            <person name="Ding J."/>
            <person name="Willing E.M."/>
            <person name="Hartwig B."/>
            <person name="Bezdan D."/>
            <person name="Jiao W.B."/>
            <person name="Patel V."/>
            <person name="Velikkakam James G."/>
            <person name="Koornneef M."/>
            <person name="Ossowski S."/>
            <person name="Schneeberger K."/>
        </authorList>
    </citation>
    <scope>NUCLEOTIDE SEQUENCE [LARGE SCALE GENOMIC DNA]</scope>
    <source>
        <strain evidence="6">cv. Landsberg erecta</strain>
    </source>
</reference>
<dbReference type="GO" id="GO:0016539">
    <property type="term" value="P:intein-mediated protein splicing"/>
    <property type="evidence" value="ECO:0007669"/>
    <property type="project" value="InterPro"/>
</dbReference>
<dbReference type="Pfam" id="PF13876">
    <property type="entry name" value="Phage_gp49_66"/>
    <property type="match status" value="1"/>
</dbReference>
<dbReference type="InterPro" id="IPR030934">
    <property type="entry name" value="Intein_C"/>
</dbReference>
<dbReference type="InterPro" id="IPR006141">
    <property type="entry name" value="Intein_N"/>
</dbReference>
<dbReference type="Gene3D" id="2.170.16.10">
    <property type="entry name" value="Hedgehog/Intein (Hint) domain"/>
    <property type="match status" value="2"/>
</dbReference>
<dbReference type="PROSITE" id="PS50818">
    <property type="entry name" value="INTEIN_C_TER"/>
    <property type="match status" value="1"/>
</dbReference>
<protein>
    <recommendedName>
        <fullName evidence="4">DOD-type homing endonuclease domain-containing protein</fullName>
    </recommendedName>
</protein>
<dbReference type="SMART" id="SM00305">
    <property type="entry name" value="HintC"/>
    <property type="match status" value="1"/>
</dbReference>
<accession>A0A178U857</accession>
<proteinExistence type="predicted"/>
<dbReference type="SUPFAM" id="SSF51294">
    <property type="entry name" value="Hedgehog/intein (Hint) domain"/>
    <property type="match status" value="1"/>
</dbReference>
<sequence>MEGLMYERFEQDLLDHWVKSQESARVGQKTTVVCLQMNNGFEVVGQSACVNPDEYDYELGVYYATKDALKRIADIVAYLEHEEKRMEELRQMEVETPEQLKVRATNELVLPSTWKVSNETRGMINQSMEIYNTKHGLYASVPMLCQGESCPYASVCPLLDGGMDPSGSRCPLEIGLIMKRVDEYQKEFHVADNDVVDMSLIKDLVDYDVQLFRAENRIAMQGDFIEDVVVSVTDNGQEITAPQISKAAEYKEKIMTKKHKVLQLMHSTRSDKAGDRLTLTLDPSSYASQLMSQIASTMEPGQIFDAEFDEFLQKNRSKIAMGAVGFGLAKSIVDGEEDDLFTSAGKGIKTGAVVGGLAYGAEHLMKTQTVQDLVKGEISDVGKEAIKKVSKGSKMLLSGNKLGTAMKMGMYAVGAATVLDAGQRMGENREAEKIKREQEYRLEQKKKKQKDKNKKYSYGNINQGEVVFDLFEARTVSRKINNSPELLERMTSPVKGVTRTVNGPIARTPNFVPSSSTNLMDDMISKATAPRDKIRATRAQARAGQGSKNKGSLRNATPEQIQARKESARKSKSARETRKRVAGSQEALNGATPNDKFLGRIGASAKTLLGSGMENLKAEGNLRKAGIGAFQSSAASAAVHGGIGYLQGEDPWEAAKTGAVRGAFAGAGYHGLKAATHANKGSIKGNLKHIGSTTQQVYKAHTPAGNAAMRQNVKKLAKIGVQNTKIGTKMAAHSVKNSPKTITNGVKNAPKNIVKSTFVDTKDKEKTLSNFYTGKKLNPKHVMAVGGGYLAINNAKLGFEHKTIEPLRLATMNNYQEMGAPDVMMYDGVGQERAPKNLNADVGSKGGKKLATAGGLAFGADTAMNLYGGDDLGTSVLKAGVTGALAASNPLLFGGITVASMAQDGYWGLQQFNHQKKQWWNAQYATNNRVGGNYVDTQRAQTMRQAAVQAIQGKHHLGEKPRWYQEQILRHPHHRKVLRCGRRIGKCIEENQRIINPNTGEYQSVGELYNAQVNGSATPLLTLNESYQLENSEAFFIEDNGVKDTFAVVTKHGARVVLTGNHPVLTVDGWKEVDALRIGESIATPKFLPVYGTKQVDKNKLRILAYMLAAGRFNKDSISFQARYEGVRETLQASCEALGIRTYRERHKKATIYLMNFSSFEFYREIEEKKIPSFIYELDREHLAFFLGSLYSAGGWFFAGRICEIGYATKHRQFALDLKHLLLRFGIQANLLQKEMNDSVYYHLMIYHRSSILLFLEHLATPERNYEEIQQRALEMNSSEPTLPKEVWKYIEEERIAKGIKKAEVVGKGNRRYRTEKGISLSNARVYAENLQSAMLHDLINSHVLWEEVVEIIPLGKRQTYDVFVPETHNLVVEDILVHNTWTMCAHMLWVAFTCNGGTRMAKGAACVVATPYDNQARLIFDQLKTFIDNNPVLQESIKSITKNPYVIEFKNGSVIRLFTAGTRSGSEGGSLRGQRADWLYMDEVDYMGDKDFESIFAIVNEAPDRIGCMIASTPTGRRGMFYKTCTQMKLNQDVKMNKNNVYDMRSYNRTLSEGWAEFYFPTMVNPEWGPKMERELRKLFSEAAYEHEVLAEFGTEMVGVFNKDYVDEASSIGYNYTTSPTHDGPIAIGIDWDKAGAATQIVVTQYNPFEVRRPRPELGETEPSFGRFQIINRIEIPKGEFTYDIAVKKIIELDGVYNPFGIYADAGAGEYQIELLRKTLGDKVKRVHLGSSQMVRDPHSREFEKKPLKAFIVDQTKLMLERGQLRIPHREKDETLARQMTNYQVTRYSPKTGEPTFTDVDEHALDGLMFSLLGFINEKPELAATVINKPNAKTIAKVKKTFTDPFKQQESAANSSDSELRQKSKTTKEDNNMDEVLGKKVEIDTELERSVIEYRPRVKYEPNKPFTVHLQTEEVIGEDPEELEEDGSFVPEEKPAKQYDKFVDTLDQIKVLIDSVEKKIKDLKIPISQVELEKIYESQPSFDPSIANNGFIDFDIYKKTFEDPEAPANSLIQDIVHSYAEDVEGNLDLEFYEDLKELQLTVEEGYFLFKETVLKNYLDGDIPAEPERNKDFTEQIEEAVKKQKEWFGQVTKLYKNNEGTYYESLRTEYGSPEFFKASDEYLKAKRPYDIAIREEKTLNEMSSLVDGLLIASEDCSDSIKSGLVLGSEIDSEGVMNLLENQASTKEQLTDLLKLTQLSLKLQLNQQIEDKKQYRDVLKNINNLSRKKRSHDELLMAFELRNKMYLNMYDSLQHLESPSKAPGVESFLNQMAGGLSLVQGQYDSFLQDVYAMYMSEYEVRKEKIDKTLNKENARAGVRLRTINEAPSATKRDPKKIAVKRLGQAVKTAGGGGDFENSPVDLAEIGRAYYTDSYIRRAVDKHAALMFKNGWEISGKNDQAVEYVWTRLKLMSEATGQSIDSFLQEISDNLILYGNAYVVKARAKTGGLPTGVTAIGYTGKQPIAGYFPLAAPNITVSRDDNGKILAYEETAGSGGGEGVQYKPEDMVHFTYRKPSGRAYGIPFIFNALDDVKLLRQIEENVARLIYRNLFPLYLYKVGIDKPGFEATDEEIETLREEIRNIPVDGALVVPERHNIEVVGSQGQAIDANGYLKYFRQRVFSGLGVSDTIMGISDTANKSTSDNQSSDLNDSVKDFQKTFADIAKFAIINELLFEGGFDPILNPDDEVDFIFHEIEFDAKIKRENHVVQLFMQNTITFEEMRQLLGKDITVDESRLYGNMFSAATSTSADSEGAANQGNNKDQPENQHGKQTSPGKPKTSETKNKSVSVSENTKLTEATQLVNLSESLQVGSFTEKMEKYWSDAMEDVQDRVSNQQDTETITAFTTGLVTQLFYEKTRPFVERSFLYGFQDGLNQMGNQLTKLQPGDTEIAVEKHSQSFKKLTQDITSSVSACYEKETPVAHVSHAFIANRYRIGFIAKRIAYEVYNYGVALAAERAKKDRNTNTTSSYQLRMHNCTYQQGGHLKMNILKWKGLDIDPKEIHESVTTKAEISQIDTAFNESTSESGITVLYPKIEAIHEGRTRNFNRYTAEKLKGNHELKSGVYSWTQPFPKPVIHNHDVNTEATGRVYSASFTEYTSAGRPGIIVTPKITQEKAIKDILEGRLLTVSIGATTNAAVCTVCGTDIINEGWCGHMRGEQYDGNVCEWVAGDLFFDELSWVNVPADSDAMITTNGLTSNTMSTGEGVTDLGGV</sequence>
<evidence type="ECO:0000259" key="4">
    <source>
        <dbReference type="PROSITE" id="PS50819"/>
    </source>
</evidence>
<feature type="compositionally biased region" description="Polar residues" evidence="3">
    <location>
        <begin position="2743"/>
        <end position="2758"/>
    </location>
</feature>
<feature type="compositionally biased region" description="Polar residues" evidence="3">
    <location>
        <begin position="1847"/>
        <end position="1858"/>
    </location>
</feature>
<feature type="compositionally biased region" description="Basic and acidic residues" evidence="3">
    <location>
        <begin position="1859"/>
        <end position="1878"/>
    </location>
</feature>
<dbReference type="InterPro" id="IPR027434">
    <property type="entry name" value="Homing_endonucl"/>
</dbReference>
<feature type="region of interest" description="Disordered" evidence="3">
    <location>
        <begin position="527"/>
        <end position="596"/>
    </location>
</feature>
<keyword evidence="2" id="KW-0651">Protein splicing</keyword>
<gene>
    <name evidence="5" type="ORF">AXX17_ATUG02250</name>
</gene>
<dbReference type="Pfam" id="PF14528">
    <property type="entry name" value="LAGLIDADG_3"/>
    <property type="match status" value="1"/>
</dbReference>
<dbReference type="InterPro" id="IPR006142">
    <property type="entry name" value="INTEIN"/>
</dbReference>
<dbReference type="PRINTS" id="PR00379">
    <property type="entry name" value="INTEIN"/>
</dbReference>
<dbReference type="PROSITE" id="PS50819">
    <property type="entry name" value="INTEIN_ENDONUCLEASE"/>
    <property type="match status" value="1"/>
</dbReference>
<dbReference type="SUPFAM" id="SSF55608">
    <property type="entry name" value="Homing endonucleases"/>
    <property type="match status" value="1"/>
</dbReference>
<dbReference type="InterPro" id="IPR003587">
    <property type="entry name" value="Hint_dom_N"/>
</dbReference>
<evidence type="ECO:0000313" key="6">
    <source>
        <dbReference type="Proteomes" id="UP000078284"/>
    </source>
</evidence>
<evidence type="ECO:0000256" key="2">
    <source>
        <dbReference type="ARBA" id="ARBA00023000"/>
    </source>
</evidence>
<dbReference type="InterPro" id="IPR003586">
    <property type="entry name" value="Hint_dom_C"/>
</dbReference>
<dbReference type="CDD" id="cd00081">
    <property type="entry name" value="Hint"/>
    <property type="match status" value="1"/>
</dbReference>
<dbReference type="Gene3D" id="3.10.28.10">
    <property type="entry name" value="Homing endonucleases"/>
    <property type="match status" value="1"/>
</dbReference>
<evidence type="ECO:0000256" key="1">
    <source>
        <dbReference type="ARBA" id="ARBA00022813"/>
    </source>
</evidence>
<dbReference type="EMBL" id="LUHQ01000017">
    <property type="protein sequence ID" value="OAO89282.1"/>
    <property type="molecule type" value="Genomic_DNA"/>
</dbReference>
<feature type="compositionally biased region" description="Low complexity" evidence="3">
    <location>
        <begin position="537"/>
        <end position="546"/>
    </location>
</feature>
<evidence type="ECO:0000256" key="3">
    <source>
        <dbReference type="SAM" id="MobiDB-lite"/>
    </source>
</evidence>
<feature type="region of interest" description="Disordered" evidence="3">
    <location>
        <begin position="2743"/>
        <end position="2789"/>
    </location>
</feature>
<dbReference type="PROSITE" id="PS50817">
    <property type="entry name" value="INTEIN_N_TER"/>
    <property type="match status" value="1"/>
</dbReference>
<feature type="region of interest" description="Disordered" evidence="3">
    <location>
        <begin position="499"/>
        <end position="518"/>
    </location>
</feature>
<feature type="compositionally biased region" description="Basic and acidic residues" evidence="3">
    <location>
        <begin position="562"/>
        <end position="576"/>
    </location>
</feature>
<feature type="domain" description="DOD-type homing endonuclease" evidence="4">
    <location>
        <begin position="1103"/>
        <end position="1227"/>
    </location>
</feature>
<dbReference type="SMART" id="SM00306">
    <property type="entry name" value="HintN"/>
    <property type="match status" value="1"/>
</dbReference>
<dbReference type="GO" id="GO:0004519">
    <property type="term" value="F:endonuclease activity"/>
    <property type="evidence" value="ECO:0007669"/>
    <property type="project" value="InterPro"/>
</dbReference>
<dbReference type="Proteomes" id="UP000078284">
    <property type="component" value="Unassembled WGS sequence"/>
</dbReference>
<dbReference type="InterPro" id="IPR027417">
    <property type="entry name" value="P-loop_NTPase"/>
</dbReference>
<feature type="compositionally biased region" description="Polar residues" evidence="3">
    <location>
        <begin position="547"/>
        <end position="560"/>
    </location>
</feature>
<dbReference type="InterPro" id="IPR004042">
    <property type="entry name" value="Intein_endonuc_central"/>
</dbReference>